<evidence type="ECO:0000256" key="4">
    <source>
        <dbReference type="ARBA" id="ARBA00022679"/>
    </source>
</evidence>
<evidence type="ECO:0000256" key="5">
    <source>
        <dbReference type="ARBA" id="ARBA00035007"/>
    </source>
</evidence>
<dbReference type="EMBL" id="MK552327">
    <property type="protein sequence ID" value="QBJ02830.1"/>
    <property type="molecule type" value="Genomic_DNA"/>
</dbReference>
<accession>A0A481W4U1</accession>
<evidence type="ECO:0000256" key="7">
    <source>
        <dbReference type="ARBA" id="ARBA00035036"/>
    </source>
</evidence>
<keyword evidence="10" id="KW-1185">Reference proteome</keyword>
<evidence type="ECO:0000313" key="10">
    <source>
        <dbReference type="Proteomes" id="UP000294134"/>
    </source>
</evidence>
<reference evidence="9 10" key="1">
    <citation type="submission" date="2019-02" db="EMBL/GenBank/DDBJ databases">
        <authorList>
            <person name="Frampton R.A."/>
            <person name="Wojtus J.K."/>
            <person name="Fineran P.C."/>
            <person name="Hendrickson H.L."/>
        </authorList>
    </citation>
    <scope>NUCLEOTIDE SEQUENCE [LARGE SCALE GENOMIC DNA]</scope>
</reference>
<dbReference type="GO" id="GO:0009435">
    <property type="term" value="P:NAD+ biosynthetic process"/>
    <property type="evidence" value="ECO:0007669"/>
    <property type="project" value="InterPro"/>
</dbReference>
<dbReference type="Pfam" id="PF04095">
    <property type="entry name" value="NAPRTase"/>
    <property type="match status" value="1"/>
</dbReference>
<dbReference type="GO" id="GO:0047280">
    <property type="term" value="F:nicotinamide phosphoribosyltransferase activity"/>
    <property type="evidence" value="ECO:0007669"/>
    <property type="project" value="UniProtKB-EC"/>
</dbReference>
<dbReference type="InterPro" id="IPR041525">
    <property type="entry name" value="N/Namide_PRibTrfase"/>
</dbReference>
<keyword evidence="2" id="KW-0662">Pyridine nucleotide biosynthesis</keyword>
<dbReference type="NCBIfam" id="NF006629">
    <property type="entry name" value="PRK09198.1"/>
    <property type="match status" value="1"/>
</dbReference>
<sequence>MNALNAATATDFYKPGHGPLYPAGTTRKYSNFTPRSAKNFIRSKSCSSFYDNKVVNFGLYGSWQELVALWDRTFFQVSKEKAVKAIKRRFDNACGPDVISVAQIAALHDVGFLPVTVLSIEEGNRVNVGIPLWVIYNSEEYPEHYWLVNYLETVTSSYNWQSITNATIAYEYRRVMEHWAEKTCDNNLHVKIQGHDFSFRGMPGPEAAARSNSGHLVSFIGTDTIPAIDYVEEYYHADSDKEILGVSVTATEHAVATANILTMFKHRFDAVWDANHGDMDIVGPLLDKLKLECERDYIRQIITEKVNKGIISLVCDSFDFWGVIAEVLPSLRTEIEARIKNEIGLAKVVVRPDSGDPVKVITGFKLVEYNTAKEFDDALYNLGWEAVNGEAVRVGDKYYELRNHDAPNAFQAQSTYEDFLGREMSRAEAIGAIDSLYESFGGHVNGKGYKVLNEYIGLIYGDSITVERAEQIFERLEEKGYASSNVVLGIGSFTYQFNTRDTFGMAMKATACEVNAELIELYKDPKTAASKKSAKGFLRVVRDAAGNYTLEQEVEMDWKDLFYGSGELKPLWHNGKFQRAEFFRDARDRLDRTFLPADTAAVNDGFEVA</sequence>
<dbReference type="EC" id="2.4.2.12" evidence="6"/>
<feature type="domain" description="Nicotinate/nicotinamide phosphoribosyltransferase" evidence="8">
    <location>
        <begin position="193"/>
        <end position="541"/>
    </location>
</feature>
<evidence type="ECO:0000313" key="9">
    <source>
        <dbReference type="EMBL" id="QBJ02830.1"/>
    </source>
</evidence>
<protein>
    <recommendedName>
        <fullName evidence="7">Nicotinamide phosphoribosyltransferase</fullName>
        <ecNumber evidence="6">2.4.2.12</ecNumber>
    </recommendedName>
</protein>
<evidence type="ECO:0000256" key="1">
    <source>
        <dbReference type="ARBA" id="ARBA00010897"/>
    </source>
</evidence>
<dbReference type="PANTHER" id="PTHR43816">
    <property type="entry name" value="NICOTINAMIDE PHOSPHORIBOSYLTRANSFERASE"/>
    <property type="match status" value="1"/>
</dbReference>
<dbReference type="InterPro" id="IPR036068">
    <property type="entry name" value="Nicotinate_pribotase-like_C"/>
</dbReference>
<comment type="similarity">
    <text evidence="1">Belongs to the NAPRTase family.</text>
</comment>
<dbReference type="PANTHER" id="PTHR43816:SF1">
    <property type="entry name" value="NICOTINAMIDE PHOSPHORIBOSYLTRANSFERASE"/>
    <property type="match status" value="1"/>
</dbReference>
<dbReference type="SUPFAM" id="SSF51690">
    <property type="entry name" value="Nicotinate/Quinolinate PRTase C-terminal domain-like"/>
    <property type="match status" value="1"/>
</dbReference>
<organism evidence="9 10">
    <name type="scientific">Pseudomonas phage Psa21</name>
    <dbReference type="NCBI Taxonomy" id="2530023"/>
    <lineage>
        <taxon>Viruses</taxon>
        <taxon>Duplodnaviria</taxon>
        <taxon>Heunggongvirae</taxon>
        <taxon>Uroviricota</taxon>
        <taxon>Caudoviricetes</taxon>
        <taxon>Chimalliviridae</taxon>
        <taxon>Tepukevirus</taxon>
        <taxon>Tepukevirus Psa21</taxon>
    </lineage>
</organism>
<dbReference type="InterPro" id="IPR013785">
    <property type="entry name" value="Aldolase_TIM"/>
</dbReference>
<gene>
    <name evidence="9" type="ORF">PSA21_304</name>
</gene>
<evidence type="ECO:0000256" key="3">
    <source>
        <dbReference type="ARBA" id="ARBA00022676"/>
    </source>
</evidence>
<dbReference type="Gene3D" id="3.20.20.70">
    <property type="entry name" value="Aldolase class I"/>
    <property type="match status" value="1"/>
</dbReference>
<keyword evidence="3 9" id="KW-0328">Glycosyltransferase</keyword>
<evidence type="ECO:0000259" key="8">
    <source>
        <dbReference type="Pfam" id="PF04095"/>
    </source>
</evidence>
<evidence type="ECO:0000256" key="2">
    <source>
        <dbReference type="ARBA" id="ARBA00022642"/>
    </source>
</evidence>
<keyword evidence="4 9" id="KW-0808">Transferase</keyword>
<comment type="pathway">
    <text evidence="5">Cofactor biosynthesis; NAD(+) biosynthesis; nicotinamide D-ribonucleotide from 5-phospho-alpha-D-ribose 1-diphosphate and nicotinamide: step 1/1.</text>
</comment>
<dbReference type="InterPro" id="IPR016471">
    <property type="entry name" value="Nicotinamide_PRibTrfase"/>
</dbReference>
<evidence type="ECO:0000256" key="6">
    <source>
        <dbReference type="ARBA" id="ARBA00035024"/>
    </source>
</evidence>
<dbReference type="Proteomes" id="UP000294134">
    <property type="component" value="Segment"/>
</dbReference>
<proteinExistence type="inferred from homology"/>
<name>A0A481W4U1_9CAUD</name>